<evidence type="ECO:0000256" key="2">
    <source>
        <dbReference type="PIRNR" id="PIRNR000124"/>
    </source>
</evidence>
<dbReference type="InterPro" id="IPR028359">
    <property type="entry name" value="UDP_ManNAc/GlcNAc_DH"/>
</dbReference>
<dbReference type="InterPro" id="IPR036390">
    <property type="entry name" value="WH_DNA-bd_sf"/>
</dbReference>
<proteinExistence type="inferred from homology"/>
<dbReference type="InterPro" id="IPR013328">
    <property type="entry name" value="6PGD_dom2"/>
</dbReference>
<dbReference type="InterPro" id="IPR017476">
    <property type="entry name" value="UDP-Glc/GDP-Man"/>
</dbReference>
<dbReference type="PANTHER" id="PTHR43750:SF3">
    <property type="entry name" value="UDP-GLUCOSE 6-DEHYDROGENASE TUAD"/>
    <property type="match status" value="1"/>
</dbReference>
<evidence type="ECO:0000313" key="6">
    <source>
        <dbReference type="EMBL" id="KKR11679.1"/>
    </source>
</evidence>
<sequence>MLVNLTPKQKKIYEFIKKFYDEKGYSPTLKEISKKFKTTTTTVHQFVKALEKKEFLHKTKGSVRNIIPISQNPAARNVVSRQLSIGIIGYGMVGQAVAYGFSNDNIFVYDKFKDSLALTEVCTKSDYIFICLPTPIKEDESGIDLSIIDGNIKKITKFTNSTDKIIIIKSTIVPGTTENYIKKYPKSLFCFNPEFLTERAFLQDFINSDRIIIGADNSLVFRKVSSIYQSIMPNTPIFQTDPTSAEMVKYMANCFLATKVIFANEMYDICQRLNINYEEVKKMVVADKRIGASHLDVTSLRGFGQKCFPKDLLALKGLAKKMKVDTTLLDSVWSKNLKIRKIHDWEEIPFAVGKPSFGNKN</sequence>
<dbReference type="SUPFAM" id="SSF46785">
    <property type="entry name" value="Winged helix' DNA-binding domain"/>
    <property type="match status" value="1"/>
</dbReference>
<dbReference type="GO" id="GO:0006508">
    <property type="term" value="P:proteolysis"/>
    <property type="evidence" value="ECO:0007669"/>
    <property type="project" value="InterPro"/>
</dbReference>
<gene>
    <name evidence="6" type="ORF">UT39_C0004G0038</name>
</gene>
<reference evidence="6 7" key="1">
    <citation type="journal article" date="2015" name="Nature">
        <title>rRNA introns, odd ribosomes, and small enigmatic genomes across a large radiation of phyla.</title>
        <authorList>
            <person name="Brown C.T."/>
            <person name="Hug L.A."/>
            <person name="Thomas B.C."/>
            <person name="Sharon I."/>
            <person name="Castelle C.J."/>
            <person name="Singh A."/>
            <person name="Wilkins M.J."/>
            <person name="Williams K.H."/>
            <person name="Banfield J.F."/>
        </authorList>
    </citation>
    <scope>NUCLEOTIDE SEQUENCE [LARGE SCALE GENOMIC DNA]</scope>
</reference>
<dbReference type="Pfam" id="PF01726">
    <property type="entry name" value="LexA_DNA_bind"/>
    <property type="match status" value="1"/>
</dbReference>
<dbReference type="InterPro" id="IPR014026">
    <property type="entry name" value="UDP-Glc/GDP-Man_DH_dimer"/>
</dbReference>
<dbReference type="GO" id="GO:0000271">
    <property type="term" value="P:polysaccharide biosynthetic process"/>
    <property type="evidence" value="ECO:0007669"/>
    <property type="project" value="InterPro"/>
</dbReference>
<dbReference type="STRING" id="1618550.UT39_C0004G0038"/>
<evidence type="ECO:0000259" key="4">
    <source>
        <dbReference type="Pfam" id="PF01726"/>
    </source>
</evidence>
<evidence type="ECO:0000259" key="3">
    <source>
        <dbReference type="Pfam" id="PF00984"/>
    </source>
</evidence>
<feature type="domain" description="UDP-glucose/GDP-mannose dehydrogenase dimerisation" evidence="3">
    <location>
        <begin position="244"/>
        <end position="336"/>
    </location>
</feature>
<dbReference type="InterPro" id="IPR008927">
    <property type="entry name" value="6-PGluconate_DH-like_C_sf"/>
</dbReference>
<dbReference type="EMBL" id="LBWP01000004">
    <property type="protein sequence ID" value="KKR11679.1"/>
    <property type="molecule type" value="Genomic_DNA"/>
</dbReference>
<dbReference type="SUPFAM" id="SSF51735">
    <property type="entry name" value="NAD(P)-binding Rossmann-fold domains"/>
    <property type="match status" value="1"/>
</dbReference>
<dbReference type="GO" id="GO:0004252">
    <property type="term" value="F:serine-type endopeptidase activity"/>
    <property type="evidence" value="ECO:0007669"/>
    <property type="project" value="InterPro"/>
</dbReference>
<dbReference type="SUPFAM" id="SSF48179">
    <property type="entry name" value="6-phosphogluconate dehydrogenase C-terminal domain-like"/>
    <property type="match status" value="1"/>
</dbReference>
<feature type="domain" description="LexA repressor DNA-binding" evidence="4">
    <location>
        <begin position="4"/>
        <end position="64"/>
    </location>
</feature>
<dbReference type="InterPro" id="IPR001732">
    <property type="entry name" value="UDP-Glc/GDP-Man_DH_N"/>
</dbReference>
<dbReference type="PANTHER" id="PTHR43750">
    <property type="entry name" value="UDP-GLUCOSE 6-DEHYDROGENASE TUAD"/>
    <property type="match status" value="1"/>
</dbReference>
<comment type="caution">
    <text evidence="6">The sequence shown here is derived from an EMBL/GenBank/DDBJ whole genome shotgun (WGS) entry which is preliminary data.</text>
</comment>
<dbReference type="Gene3D" id="3.40.50.720">
    <property type="entry name" value="NAD(P)-binding Rossmann-like Domain"/>
    <property type="match status" value="1"/>
</dbReference>
<protein>
    <submittedName>
        <fullName evidence="6">UDP-glucose dehydrogenase</fullName>
    </submittedName>
</protein>
<dbReference type="Pfam" id="PF00984">
    <property type="entry name" value="UDPG_MGDP_dh"/>
    <property type="match status" value="1"/>
</dbReference>
<dbReference type="GO" id="GO:0016628">
    <property type="term" value="F:oxidoreductase activity, acting on the CH-CH group of donors, NAD or NADP as acceptor"/>
    <property type="evidence" value="ECO:0007669"/>
    <property type="project" value="InterPro"/>
</dbReference>
<dbReference type="Pfam" id="PF03721">
    <property type="entry name" value="UDPG_MGDP_dh_N"/>
    <property type="match status" value="1"/>
</dbReference>
<comment type="similarity">
    <text evidence="1 2">Belongs to the UDP-glucose/GDP-mannose dehydrogenase family.</text>
</comment>
<evidence type="ECO:0000259" key="5">
    <source>
        <dbReference type="Pfam" id="PF03721"/>
    </source>
</evidence>
<dbReference type="Gene3D" id="1.10.10.10">
    <property type="entry name" value="Winged helix-like DNA-binding domain superfamily/Winged helix DNA-binding domain"/>
    <property type="match status" value="1"/>
</dbReference>
<dbReference type="AlphaFoldDB" id="A0A0G0N668"/>
<dbReference type="InterPro" id="IPR036388">
    <property type="entry name" value="WH-like_DNA-bd_sf"/>
</dbReference>
<dbReference type="InterPro" id="IPR006199">
    <property type="entry name" value="LexA_DNA-bd_dom"/>
</dbReference>
<accession>A0A0G0N668</accession>
<evidence type="ECO:0000313" key="7">
    <source>
        <dbReference type="Proteomes" id="UP000034246"/>
    </source>
</evidence>
<name>A0A0G0N668_9BACT</name>
<dbReference type="Gene3D" id="1.10.1040.10">
    <property type="entry name" value="N-(1-d-carboxylethyl)-l-norvaline Dehydrogenase, domain 2"/>
    <property type="match status" value="1"/>
</dbReference>
<dbReference type="PIRSF" id="PIRSF500136">
    <property type="entry name" value="UDP_ManNAc_DH"/>
    <property type="match status" value="1"/>
</dbReference>
<dbReference type="Proteomes" id="UP000034246">
    <property type="component" value="Unassembled WGS sequence"/>
</dbReference>
<organism evidence="6 7">
    <name type="scientific">Candidatus Woesebacteria bacterium GW2011_GWA1_39_21</name>
    <dbReference type="NCBI Taxonomy" id="1618550"/>
    <lineage>
        <taxon>Bacteria</taxon>
        <taxon>Candidatus Woeseibacteriota</taxon>
    </lineage>
</organism>
<dbReference type="GO" id="GO:0016616">
    <property type="term" value="F:oxidoreductase activity, acting on the CH-OH group of donors, NAD or NADP as acceptor"/>
    <property type="evidence" value="ECO:0007669"/>
    <property type="project" value="InterPro"/>
</dbReference>
<feature type="domain" description="UDP-glucose/GDP-mannose dehydrogenase N-terminal" evidence="5">
    <location>
        <begin position="114"/>
        <end position="218"/>
    </location>
</feature>
<evidence type="ECO:0000256" key="1">
    <source>
        <dbReference type="ARBA" id="ARBA00006601"/>
    </source>
</evidence>
<dbReference type="InterPro" id="IPR036291">
    <property type="entry name" value="NAD(P)-bd_dom_sf"/>
</dbReference>
<dbReference type="PIRSF" id="PIRSF000124">
    <property type="entry name" value="UDPglc_GDPman_dh"/>
    <property type="match status" value="1"/>
</dbReference>
<dbReference type="GO" id="GO:0051287">
    <property type="term" value="F:NAD binding"/>
    <property type="evidence" value="ECO:0007669"/>
    <property type="project" value="InterPro"/>
</dbReference>